<comment type="catalytic activity">
    <reaction evidence="7">
        <text>adenosine + H2O + H(+) = inosine + NH4(+)</text>
        <dbReference type="Rhea" id="RHEA:24408"/>
        <dbReference type="ChEBI" id="CHEBI:15377"/>
        <dbReference type="ChEBI" id="CHEBI:15378"/>
        <dbReference type="ChEBI" id="CHEBI:16335"/>
        <dbReference type="ChEBI" id="CHEBI:17596"/>
        <dbReference type="ChEBI" id="CHEBI:28938"/>
        <dbReference type="EC" id="3.5.4.4"/>
    </reaction>
    <physiologicalReaction direction="left-to-right" evidence="7">
        <dbReference type="Rhea" id="RHEA:24409"/>
    </physiologicalReaction>
</comment>
<reference evidence="11 12" key="1">
    <citation type="submission" date="2023-04" db="EMBL/GenBank/DDBJ databases">
        <title>Marinobulbifer ophiurae gen. nov., sp. Nov., isolate from tissue of brittle star Ophioplocus japonicus.</title>
        <authorList>
            <person name="Kawano K."/>
            <person name="Sawayama S."/>
            <person name="Nakagawa S."/>
        </authorList>
    </citation>
    <scope>NUCLEOTIDE SEQUENCE [LARGE SCALE GENOMIC DNA]</scope>
    <source>
        <strain evidence="11 12">NKW57</strain>
    </source>
</reference>
<comment type="catalytic activity">
    <reaction evidence="1">
        <text>inosine + phosphate = alpha-D-ribose 1-phosphate + hypoxanthine</text>
        <dbReference type="Rhea" id="RHEA:27646"/>
        <dbReference type="ChEBI" id="CHEBI:17368"/>
        <dbReference type="ChEBI" id="CHEBI:17596"/>
        <dbReference type="ChEBI" id="CHEBI:43474"/>
        <dbReference type="ChEBI" id="CHEBI:57720"/>
        <dbReference type="EC" id="2.4.2.1"/>
    </reaction>
    <physiologicalReaction direction="left-to-right" evidence="1">
        <dbReference type="Rhea" id="RHEA:27647"/>
    </physiologicalReaction>
</comment>
<proteinExistence type="inferred from homology"/>
<evidence type="ECO:0000256" key="10">
    <source>
        <dbReference type="RuleBase" id="RU361274"/>
    </source>
</evidence>
<accession>A0ABQ6M2J7</accession>
<evidence type="ECO:0000313" key="12">
    <source>
        <dbReference type="Proteomes" id="UP001224392"/>
    </source>
</evidence>
<comment type="similarity">
    <text evidence="2 10">Belongs to the purine nucleoside phosphorylase YfiH/LACC1 family.</text>
</comment>
<evidence type="ECO:0000256" key="4">
    <source>
        <dbReference type="ARBA" id="ARBA00022723"/>
    </source>
</evidence>
<sequence>MTDNTLQPNWPAPASVHALTTLRAGGFSGGAYSSNNMGAHVGDDDEAVARNRAQLRKALALPAEPQWLEQIHSDRLVDAQADGVVRTADASYSAQRDVVCAVMTADCLPVLLCNRAGTEVAAVHAGWRGLADGVLRTAVERFDAKPSELMAWFGPAIGPEAFEVGVDVLEAFFESARSEAHNAAIGKAFVPSPTRPLKFRADIYALARAELADLGVTEIYGGEACTFTEEEKYFSYRRDRETGRMATLIWMG</sequence>
<keyword evidence="6" id="KW-0862">Zinc</keyword>
<keyword evidence="3" id="KW-0808">Transferase</keyword>
<comment type="caution">
    <text evidence="11">The sequence shown here is derived from an EMBL/GenBank/DDBJ whole genome shotgun (WGS) entry which is preliminary data.</text>
</comment>
<keyword evidence="4" id="KW-0479">Metal-binding</keyword>
<dbReference type="NCBIfam" id="TIGR00726">
    <property type="entry name" value="peptidoglycan editing factor PgeF"/>
    <property type="match status" value="1"/>
</dbReference>
<dbReference type="EMBL" id="BSYJ01000007">
    <property type="protein sequence ID" value="GMG88569.1"/>
    <property type="molecule type" value="Genomic_DNA"/>
</dbReference>
<dbReference type="Gene3D" id="3.60.140.10">
    <property type="entry name" value="CNF1/YfiH-like putative cysteine hydrolases"/>
    <property type="match status" value="1"/>
</dbReference>
<dbReference type="CDD" id="cd16833">
    <property type="entry name" value="YfiH"/>
    <property type="match status" value="1"/>
</dbReference>
<dbReference type="InterPro" id="IPR011324">
    <property type="entry name" value="Cytotoxic_necrot_fac-like_cat"/>
</dbReference>
<evidence type="ECO:0000313" key="11">
    <source>
        <dbReference type="EMBL" id="GMG88569.1"/>
    </source>
</evidence>
<dbReference type="PANTHER" id="PTHR30616:SF2">
    <property type="entry name" value="PURINE NUCLEOSIDE PHOSPHORYLASE LACC1"/>
    <property type="match status" value="1"/>
</dbReference>
<name>A0ABQ6M2J7_9GAMM</name>
<dbReference type="InterPro" id="IPR038371">
    <property type="entry name" value="Cu_polyphenol_OxRdtase_sf"/>
</dbReference>
<dbReference type="Proteomes" id="UP001224392">
    <property type="component" value="Unassembled WGS sequence"/>
</dbReference>
<keyword evidence="5" id="KW-0378">Hydrolase</keyword>
<keyword evidence="12" id="KW-1185">Reference proteome</keyword>
<evidence type="ECO:0000256" key="6">
    <source>
        <dbReference type="ARBA" id="ARBA00022833"/>
    </source>
</evidence>
<dbReference type="RefSeq" id="WP_285765179.1">
    <property type="nucleotide sequence ID" value="NZ_BSYJ01000007.1"/>
</dbReference>
<evidence type="ECO:0000256" key="7">
    <source>
        <dbReference type="ARBA" id="ARBA00047989"/>
    </source>
</evidence>
<comment type="catalytic activity">
    <reaction evidence="9">
        <text>S-methyl-5'-thioadenosine + phosphate = 5-(methylsulfanyl)-alpha-D-ribose 1-phosphate + adenine</text>
        <dbReference type="Rhea" id="RHEA:11852"/>
        <dbReference type="ChEBI" id="CHEBI:16708"/>
        <dbReference type="ChEBI" id="CHEBI:17509"/>
        <dbReference type="ChEBI" id="CHEBI:43474"/>
        <dbReference type="ChEBI" id="CHEBI:58533"/>
        <dbReference type="EC" id="2.4.2.28"/>
    </reaction>
    <physiologicalReaction direction="left-to-right" evidence="9">
        <dbReference type="Rhea" id="RHEA:11853"/>
    </physiologicalReaction>
</comment>
<evidence type="ECO:0000256" key="5">
    <source>
        <dbReference type="ARBA" id="ARBA00022801"/>
    </source>
</evidence>
<organism evidence="11 12">
    <name type="scientific">Biformimicrobium ophioploci</name>
    <dbReference type="NCBI Taxonomy" id="3036711"/>
    <lineage>
        <taxon>Bacteria</taxon>
        <taxon>Pseudomonadati</taxon>
        <taxon>Pseudomonadota</taxon>
        <taxon>Gammaproteobacteria</taxon>
        <taxon>Cellvibrionales</taxon>
        <taxon>Microbulbiferaceae</taxon>
        <taxon>Biformimicrobium</taxon>
    </lineage>
</organism>
<dbReference type="SUPFAM" id="SSF64438">
    <property type="entry name" value="CNF1/YfiH-like putative cysteine hydrolases"/>
    <property type="match status" value="1"/>
</dbReference>
<evidence type="ECO:0000256" key="3">
    <source>
        <dbReference type="ARBA" id="ARBA00022679"/>
    </source>
</evidence>
<protein>
    <recommendedName>
        <fullName evidence="10">Purine nucleoside phosphorylase</fullName>
    </recommendedName>
</protein>
<comment type="catalytic activity">
    <reaction evidence="8">
        <text>adenosine + phosphate = alpha-D-ribose 1-phosphate + adenine</text>
        <dbReference type="Rhea" id="RHEA:27642"/>
        <dbReference type="ChEBI" id="CHEBI:16335"/>
        <dbReference type="ChEBI" id="CHEBI:16708"/>
        <dbReference type="ChEBI" id="CHEBI:43474"/>
        <dbReference type="ChEBI" id="CHEBI:57720"/>
        <dbReference type="EC" id="2.4.2.1"/>
    </reaction>
    <physiologicalReaction direction="left-to-right" evidence="8">
        <dbReference type="Rhea" id="RHEA:27643"/>
    </physiologicalReaction>
</comment>
<dbReference type="InterPro" id="IPR003730">
    <property type="entry name" value="Cu_polyphenol_OxRdtase"/>
</dbReference>
<evidence type="ECO:0000256" key="8">
    <source>
        <dbReference type="ARBA" id="ARBA00048968"/>
    </source>
</evidence>
<evidence type="ECO:0000256" key="1">
    <source>
        <dbReference type="ARBA" id="ARBA00000553"/>
    </source>
</evidence>
<evidence type="ECO:0000256" key="9">
    <source>
        <dbReference type="ARBA" id="ARBA00049893"/>
    </source>
</evidence>
<dbReference type="Pfam" id="PF02578">
    <property type="entry name" value="Cu-oxidase_4"/>
    <property type="match status" value="1"/>
</dbReference>
<gene>
    <name evidence="11" type="primary">pgeF</name>
    <name evidence="11" type="ORF">MNKW57_28900</name>
</gene>
<evidence type="ECO:0000256" key="2">
    <source>
        <dbReference type="ARBA" id="ARBA00007353"/>
    </source>
</evidence>
<dbReference type="PANTHER" id="PTHR30616">
    <property type="entry name" value="UNCHARACTERIZED PROTEIN YFIH"/>
    <property type="match status" value="1"/>
</dbReference>